<dbReference type="AlphaFoldDB" id="A0A6J8DSF1"/>
<evidence type="ECO:0000313" key="3">
    <source>
        <dbReference type="Proteomes" id="UP000507470"/>
    </source>
</evidence>
<sequence length="352" mass="41010">MATNKNINECGWFYHAPAKPKAPSEPVILPATSQIPGLNAEIEGQYQDDPIKPLFRETDSKYIRLAKQGGRQNLLQFKENPNMRERAPKGYPRPEWFYLEDNALEDAELKKTEQLNHDIEYQFMVPEYMVHEEWKPETDFYERPRRQPFSFDRLSAFEREGERVTDKTVKLPEVKKPGFGVRSTKPLKTKPRPQERTKPSTVAKQSQLEQERPHLKYLPLPEGDANGNGKPSMSKILGYEYEKKWHDEVNKWQFKQDKLRAQHRAMLNEQEKEQGASEYKSTFGKPARPQYVQEKGRKVYDTRSYKSPTTDKAANQEKELFKLSRFKKVGSKIDSHNPLVTSNSNRPAVASH</sequence>
<feature type="compositionally biased region" description="Basic and acidic residues" evidence="1">
    <location>
        <begin position="162"/>
        <end position="176"/>
    </location>
</feature>
<dbReference type="OrthoDB" id="10012494at2759"/>
<feature type="region of interest" description="Disordered" evidence="1">
    <location>
        <begin position="268"/>
        <end position="316"/>
    </location>
</feature>
<dbReference type="InterPro" id="IPR040247">
    <property type="entry name" value="DUF5524"/>
</dbReference>
<gene>
    <name evidence="2" type="ORF">MCOR_44625</name>
</gene>
<feature type="compositionally biased region" description="Basic and acidic residues" evidence="1">
    <location>
        <begin position="294"/>
        <end position="304"/>
    </location>
</feature>
<evidence type="ECO:0000256" key="1">
    <source>
        <dbReference type="SAM" id="MobiDB-lite"/>
    </source>
</evidence>
<reference evidence="2 3" key="1">
    <citation type="submission" date="2020-06" db="EMBL/GenBank/DDBJ databases">
        <authorList>
            <person name="Li R."/>
            <person name="Bekaert M."/>
        </authorList>
    </citation>
    <scope>NUCLEOTIDE SEQUENCE [LARGE SCALE GENOMIC DNA]</scope>
    <source>
        <strain evidence="3">wild</strain>
    </source>
</reference>
<feature type="region of interest" description="Disordered" evidence="1">
    <location>
        <begin position="332"/>
        <end position="352"/>
    </location>
</feature>
<organism evidence="2 3">
    <name type="scientific">Mytilus coruscus</name>
    <name type="common">Sea mussel</name>
    <dbReference type="NCBI Taxonomy" id="42192"/>
    <lineage>
        <taxon>Eukaryota</taxon>
        <taxon>Metazoa</taxon>
        <taxon>Spiralia</taxon>
        <taxon>Lophotrochozoa</taxon>
        <taxon>Mollusca</taxon>
        <taxon>Bivalvia</taxon>
        <taxon>Autobranchia</taxon>
        <taxon>Pteriomorphia</taxon>
        <taxon>Mytilida</taxon>
        <taxon>Mytiloidea</taxon>
        <taxon>Mytilidae</taxon>
        <taxon>Mytilinae</taxon>
        <taxon>Mytilus</taxon>
    </lineage>
</organism>
<dbReference type="PANTHER" id="PTHR31097:SF2">
    <property type="entry name" value="CHROMOSOME 7 OPEN READING FRAME 57"/>
    <property type="match status" value="1"/>
</dbReference>
<dbReference type="EMBL" id="CACVKT020007870">
    <property type="protein sequence ID" value="CAC5411548.1"/>
    <property type="molecule type" value="Genomic_DNA"/>
</dbReference>
<dbReference type="Pfam" id="PF17662">
    <property type="entry name" value="DUF5524"/>
    <property type="match status" value="1"/>
</dbReference>
<accession>A0A6J8DSF1</accession>
<feature type="region of interest" description="Disordered" evidence="1">
    <location>
        <begin position="162"/>
        <end position="231"/>
    </location>
</feature>
<keyword evidence="3" id="KW-1185">Reference proteome</keyword>
<feature type="compositionally biased region" description="Polar residues" evidence="1">
    <location>
        <begin position="199"/>
        <end position="208"/>
    </location>
</feature>
<evidence type="ECO:0000313" key="2">
    <source>
        <dbReference type="EMBL" id="CAC5411548.1"/>
    </source>
</evidence>
<proteinExistence type="predicted"/>
<name>A0A6J8DSF1_MYTCO</name>
<dbReference type="PANTHER" id="PTHR31097">
    <property type="entry name" value="SI:DKEY-276J7.1"/>
    <property type="match status" value="1"/>
</dbReference>
<dbReference type="Proteomes" id="UP000507470">
    <property type="component" value="Unassembled WGS sequence"/>
</dbReference>
<protein>
    <submittedName>
        <fullName evidence="2">Uncharacterized protein</fullName>
    </submittedName>
</protein>